<gene>
    <name evidence="1" type="ORF">J4P68_11045</name>
</gene>
<dbReference type="EMBL" id="JAGEPA010000001">
    <property type="protein sequence ID" value="MBO1429971.1"/>
    <property type="molecule type" value="Genomic_DNA"/>
</dbReference>
<dbReference type="Proteomes" id="UP000692816">
    <property type="component" value="Unassembled WGS sequence"/>
</dbReference>
<evidence type="ECO:0000313" key="2">
    <source>
        <dbReference type="Proteomes" id="UP000692816"/>
    </source>
</evidence>
<organism evidence="1 2">
    <name type="scientific">Bradyrhizobium quebecense</name>
    <dbReference type="NCBI Taxonomy" id="2748629"/>
    <lineage>
        <taxon>Bacteria</taxon>
        <taxon>Pseudomonadati</taxon>
        <taxon>Pseudomonadota</taxon>
        <taxon>Alphaproteobacteria</taxon>
        <taxon>Hyphomicrobiales</taxon>
        <taxon>Nitrobacteraceae</taxon>
        <taxon>Bradyrhizobium</taxon>
    </lineage>
</organism>
<name>A0ABS3MER7_9BRAD</name>
<evidence type="ECO:0000313" key="1">
    <source>
        <dbReference type="EMBL" id="MBO1429971.1"/>
    </source>
</evidence>
<proteinExistence type="predicted"/>
<protein>
    <submittedName>
        <fullName evidence="1">Uncharacterized protein</fullName>
    </submittedName>
</protein>
<accession>A0ABS3MER7</accession>
<reference evidence="1" key="1">
    <citation type="journal article" date="2021" name="Int. J. Syst. Evol. Microbiol.">
        <title>Bradyrhizobium septentrionale sp. nov. (sv. septentrionale) and Bradyrhizobium quebecense sp. nov. (sv. septentrionale) associated with legumes native to Canada possess rearranged symbiosis genes and numerous insertion sequences.</title>
        <authorList>
            <person name="Bromfield E.S.P."/>
            <person name="Cloutier S."/>
        </authorList>
    </citation>
    <scope>NUCLEOTIDE SEQUENCE</scope>
    <source>
        <strain evidence="1">12S5</strain>
    </source>
</reference>
<sequence>MTGVHVGATHAAAAPAARKRTATLSAGRIIGSNVVTGSIPRLHWLEVFEEYRSALALTLNFAG</sequence>
<keyword evidence="2" id="KW-1185">Reference proteome</keyword>
<comment type="caution">
    <text evidence="1">The sequence shown here is derived from an EMBL/GenBank/DDBJ whole genome shotgun (WGS) entry which is preliminary data.</text>
</comment>